<dbReference type="Gene3D" id="3.40.50.300">
    <property type="entry name" value="P-loop containing nucleotide triphosphate hydrolases"/>
    <property type="match status" value="1"/>
</dbReference>
<sequence length="579" mass="62111">MTGIHVHDLAVAAPTLLGQFRDVVSAAPEASAGEAARILTRAVLKPRETTKLVLTGQFSAGKSKLIAALTDGVHAPKDSPDRETDTVSEYPWDDVVTLVDTPGVQAGVKEHDERASDGVSGSDLILFVVPPEMLDDAAAEYLRFLAIDRAQYAQMIVVMTKVNTVPRPPGGRARLVEQALGPVGFTLPFAEVDSVDYLRSREGGASADLRRQQSGIDELRRLINGLAYERGDLARLRQPLILVRTLCDEAMPLFADSGLDADALHVLADLRKAILERKGGITSAFEGAATRFRADCLTDVTAFVDRVTNYETQAEADRDLPEAEQACVAALDRHADTLAATVRSLIEQQMVILEQQLEEAGETAAAAALVDAATPFDARSGRLRIGAFGPRRSAQPSRPAFNWNQATDLLKKGKEWWVGGAQNVGGGLRGLKGSPGHEIVLKVGHFFDHKFKPWQALKIADKIGKAAGVAGFVIPIAVDTFAIVKEERAALDAQRASERLHARLVTEVMANADEIVSKARQQLWSAVDPVLDAILADIASARAEGLASQRDRMSGADALERIAGEADRLLAASASTPLV</sequence>
<keyword evidence="3" id="KW-1185">Reference proteome</keyword>
<organism evidence="2 3">
    <name type="scientific">Xylanimonas ulmi</name>
    <dbReference type="NCBI Taxonomy" id="228973"/>
    <lineage>
        <taxon>Bacteria</taxon>
        <taxon>Bacillati</taxon>
        <taxon>Actinomycetota</taxon>
        <taxon>Actinomycetes</taxon>
        <taxon>Micrococcales</taxon>
        <taxon>Promicromonosporaceae</taxon>
        <taxon>Xylanimonas</taxon>
    </lineage>
</organism>
<dbReference type="GO" id="GO:0005525">
    <property type="term" value="F:GTP binding"/>
    <property type="evidence" value="ECO:0007669"/>
    <property type="project" value="InterPro"/>
</dbReference>
<dbReference type="InterPro" id="IPR027417">
    <property type="entry name" value="P-loop_NTPase"/>
</dbReference>
<comment type="caution">
    <text evidence="2">The sequence shown here is derived from an EMBL/GenBank/DDBJ whole genome shotgun (WGS) entry which is preliminary data.</text>
</comment>
<reference evidence="2 3" key="1">
    <citation type="submission" date="2019-02" db="EMBL/GenBank/DDBJ databases">
        <title>Sequencing the genomes of 1000 actinobacteria strains.</title>
        <authorList>
            <person name="Klenk H.-P."/>
        </authorList>
    </citation>
    <scope>NUCLEOTIDE SEQUENCE [LARGE SCALE GENOMIC DNA]</scope>
    <source>
        <strain evidence="2 3">DSM 16932</strain>
    </source>
</reference>
<name>A0A4Q7M3W0_9MICO</name>
<dbReference type="RefSeq" id="WP_130415528.1">
    <property type="nucleotide sequence ID" value="NZ_SGWX01000001.1"/>
</dbReference>
<dbReference type="Pfam" id="PF01926">
    <property type="entry name" value="MMR_HSR1"/>
    <property type="match status" value="1"/>
</dbReference>
<dbReference type="SUPFAM" id="SSF52540">
    <property type="entry name" value="P-loop containing nucleoside triphosphate hydrolases"/>
    <property type="match status" value="1"/>
</dbReference>
<dbReference type="CDD" id="cd00882">
    <property type="entry name" value="Ras_like_GTPase"/>
    <property type="match status" value="1"/>
</dbReference>
<dbReference type="InterPro" id="IPR006073">
    <property type="entry name" value="GTP-bd"/>
</dbReference>
<feature type="domain" description="G" evidence="1">
    <location>
        <begin position="52"/>
        <end position="161"/>
    </location>
</feature>
<protein>
    <submittedName>
        <fullName evidence="2">50S ribosome-binding GTPase</fullName>
    </submittedName>
</protein>
<evidence type="ECO:0000313" key="3">
    <source>
        <dbReference type="Proteomes" id="UP000293852"/>
    </source>
</evidence>
<evidence type="ECO:0000259" key="1">
    <source>
        <dbReference type="Pfam" id="PF01926"/>
    </source>
</evidence>
<evidence type="ECO:0000313" key="2">
    <source>
        <dbReference type="EMBL" id="RZS62234.1"/>
    </source>
</evidence>
<proteinExistence type="predicted"/>
<dbReference type="EMBL" id="SGWX01000001">
    <property type="protein sequence ID" value="RZS62234.1"/>
    <property type="molecule type" value="Genomic_DNA"/>
</dbReference>
<dbReference type="OrthoDB" id="6197209at2"/>
<gene>
    <name evidence="2" type="ORF">EV386_2558</name>
</gene>
<dbReference type="AlphaFoldDB" id="A0A4Q7M3W0"/>
<dbReference type="Proteomes" id="UP000293852">
    <property type="component" value="Unassembled WGS sequence"/>
</dbReference>
<accession>A0A4Q7M3W0</accession>